<evidence type="ECO:0000256" key="1">
    <source>
        <dbReference type="ARBA" id="ARBA00005594"/>
    </source>
</evidence>
<dbReference type="InterPro" id="IPR001412">
    <property type="entry name" value="aa-tRNA-synth_I_CS"/>
</dbReference>
<dbReference type="Proteomes" id="UP001216638">
    <property type="component" value="Chromosome 1"/>
</dbReference>
<dbReference type="PANTHER" id="PTHR42765:SF1">
    <property type="entry name" value="ISOLEUCINE--TRNA LIGASE, MITOCHONDRIAL"/>
    <property type="match status" value="1"/>
</dbReference>
<dbReference type="CDD" id="cd07960">
    <property type="entry name" value="Anticodon_Ia_Ile_BEm"/>
    <property type="match status" value="1"/>
</dbReference>
<dbReference type="InterPro" id="IPR002301">
    <property type="entry name" value="Ile-tRNA-ligase"/>
</dbReference>
<evidence type="ECO:0000259" key="11">
    <source>
        <dbReference type="Pfam" id="PF08264"/>
    </source>
</evidence>
<evidence type="ECO:0000256" key="3">
    <source>
        <dbReference type="ARBA" id="ARBA00022598"/>
    </source>
</evidence>
<dbReference type="Gene3D" id="3.40.50.620">
    <property type="entry name" value="HUPs"/>
    <property type="match status" value="2"/>
</dbReference>
<accession>A0AAF0DQB6</accession>
<evidence type="ECO:0000313" key="12">
    <source>
        <dbReference type="EMBL" id="WFC93442.1"/>
    </source>
</evidence>
<evidence type="ECO:0000256" key="2">
    <source>
        <dbReference type="ARBA" id="ARBA00013165"/>
    </source>
</evidence>
<evidence type="ECO:0000256" key="9">
    <source>
        <dbReference type="RuleBase" id="RU363035"/>
    </source>
</evidence>
<dbReference type="EMBL" id="CP119951">
    <property type="protein sequence ID" value="WFC93442.1"/>
    <property type="molecule type" value="Genomic_DNA"/>
</dbReference>
<dbReference type="GO" id="GO:0005739">
    <property type="term" value="C:mitochondrion"/>
    <property type="evidence" value="ECO:0007669"/>
    <property type="project" value="TreeGrafter"/>
</dbReference>
<evidence type="ECO:0000256" key="5">
    <source>
        <dbReference type="ARBA" id="ARBA00022840"/>
    </source>
</evidence>
<dbReference type="Gene3D" id="1.10.10.830">
    <property type="entry name" value="Ile-tRNA synthetase CP2 domain-like"/>
    <property type="match status" value="1"/>
</dbReference>
<dbReference type="GO" id="GO:0002161">
    <property type="term" value="F:aminoacyl-tRNA deacylase activity"/>
    <property type="evidence" value="ECO:0007669"/>
    <property type="project" value="InterPro"/>
</dbReference>
<dbReference type="SUPFAM" id="SSF52374">
    <property type="entry name" value="Nucleotidylyl transferase"/>
    <property type="match status" value="1"/>
</dbReference>
<evidence type="ECO:0000313" key="13">
    <source>
        <dbReference type="Proteomes" id="UP001216638"/>
    </source>
</evidence>
<gene>
    <name evidence="12" type="primary">ISM1</name>
    <name evidence="12" type="ORF">MBRA1_000062</name>
</gene>
<sequence length="1008" mass="111562">MAPSCSALRAPVRRLCTSARVLARPKAPDAEHSYRDTLHLPHTHFSLRARAAEREPLFRRATTTDLYRWQRAHLGGDGQPDFVLHDGPPYANGSLHMGHALNKMLKDFILRFHVLQGRRVHYMPGWDCHGLPIELKAVAEAGGQTLGATDVRVAARSVAQREMGGQRAAFQDYAIMADWDEAHTYRTMDLAYEMTQLEIFAKMVGQGLIEQHYRPVYWSPSSHTALAEAEIEYDEKHRSRSAYLRFRLEPHDALARKLGVEAPVHLAVWTTTPWSLLGNMALAVHPDAEYAVVRCENGELLLVASELQATLADVPLGMTARGERARLGPTQRVATCMGSDLVGAAYTFGLMAPGEVREIVAAPFVTPSSGTGVVHIAPAHGHEDYELWVQSGRLAERGVVSPVDEHGCMRIPEAMGTSEALRAALAQLDGQEALGEGNAAMVRLLHEHGMLLGEQPYRHSYPIDWRTKKPLLVRATAQWFADLSDVGPAAQRALDDVHFVPATGRNRLKGLVGRRSEWCISRQRAWGVPLPAVYNAETGEALLTEANVRHILGVFAEHQTTDVWWTLPAETFVAPAYRSPGSQWVVRHDTLDVWFDSGSSWATLQKARGHELCTPGACASVYIEGTDQHRGWFQSSLLTRVATCDGAAPYAHLLTHGFVVDEAGRKMSKSLGNVVTPDTFLFGDAKKGVAALGTDVLRWWAAKSDYTRDIPISPLIMKHASDEVRKLRNSARFLLANLGGVPRGVALPAERTLIDRYILHELYVLETACRDAYAQYDFAKVSRRLNEFVTTTLSALYLDVAKDPLYAGGVRSDAIRAVLDRILSTLTSLLAPILPHLAEEIHWYRDGRTADPAPGESVSSVFTQGWQHADPAWHDPQAAEDMRRILRIRSDVYTLLTQCKNEQYVAPISPRLVKSAPECAVDLLVSDDEAAFLAPYLDELADVLLVASVCLHTDVASLETQPAAWRRKLSHGGVSLRPSPLEKCPRCWKHQRAPSEPLCMRCHAVLNC</sequence>
<dbReference type="InterPro" id="IPR002300">
    <property type="entry name" value="aa-tRNA-synth_Ia"/>
</dbReference>
<protein>
    <recommendedName>
        <fullName evidence="2">isoleucine--tRNA ligase</fullName>
        <ecNumber evidence="2">6.1.1.5</ecNumber>
    </recommendedName>
    <alternativeName>
        <fullName evidence="8">Isoleucyl-tRNA synthetase</fullName>
    </alternativeName>
</protein>
<dbReference type="PANTHER" id="PTHR42765">
    <property type="entry name" value="SOLEUCYL-TRNA SYNTHETASE"/>
    <property type="match status" value="1"/>
</dbReference>
<feature type="domain" description="Aminoacyl-tRNA synthetase class Ia" evidence="10">
    <location>
        <begin position="76"/>
        <end position="712"/>
    </location>
</feature>
<keyword evidence="7 9" id="KW-0030">Aminoacyl-tRNA synthetase</keyword>
<proteinExistence type="inferred from homology"/>
<name>A0AAF0DQB6_9BASI</name>
<evidence type="ECO:0000256" key="6">
    <source>
        <dbReference type="ARBA" id="ARBA00022917"/>
    </source>
</evidence>
<dbReference type="SUPFAM" id="SSF47323">
    <property type="entry name" value="Anticodon-binding domain of a subclass of class I aminoacyl-tRNA synthetases"/>
    <property type="match status" value="1"/>
</dbReference>
<keyword evidence="3 9" id="KW-0436">Ligase</keyword>
<dbReference type="SUPFAM" id="SSF50677">
    <property type="entry name" value="ValRS/IleRS/LeuRS editing domain"/>
    <property type="match status" value="1"/>
</dbReference>
<dbReference type="InterPro" id="IPR009008">
    <property type="entry name" value="Val/Leu/Ile-tRNA-synth_edit"/>
</dbReference>
<evidence type="ECO:0000256" key="7">
    <source>
        <dbReference type="ARBA" id="ARBA00023146"/>
    </source>
</evidence>
<dbReference type="InterPro" id="IPR033708">
    <property type="entry name" value="Anticodon_Ile_BEm"/>
</dbReference>
<dbReference type="Pfam" id="PF00133">
    <property type="entry name" value="tRNA-synt_1"/>
    <property type="match status" value="1"/>
</dbReference>
<dbReference type="PROSITE" id="PS00178">
    <property type="entry name" value="AA_TRNA_LIGASE_I"/>
    <property type="match status" value="1"/>
</dbReference>
<dbReference type="EC" id="6.1.1.5" evidence="2"/>
<dbReference type="PRINTS" id="PR00984">
    <property type="entry name" value="TRNASYNTHILE"/>
</dbReference>
<dbReference type="GO" id="GO:0006428">
    <property type="term" value="P:isoleucyl-tRNA aminoacylation"/>
    <property type="evidence" value="ECO:0007669"/>
    <property type="project" value="InterPro"/>
</dbReference>
<evidence type="ECO:0000256" key="8">
    <source>
        <dbReference type="ARBA" id="ARBA00032665"/>
    </source>
</evidence>
<dbReference type="Gene3D" id="3.90.740.10">
    <property type="entry name" value="Valyl/Leucyl/Isoleucyl-tRNA synthetase, editing domain"/>
    <property type="match status" value="1"/>
</dbReference>
<evidence type="ECO:0000256" key="4">
    <source>
        <dbReference type="ARBA" id="ARBA00022741"/>
    </source>
</evidence>
<dbReference type="GO" id="GO:0004822">
    <property type="term" value="F:isoleucine-tRNA ligase activity"/>
    <property type="evidence" value="ECO:0007669"/>
    <property type="project" value="UniProtKB-EC"/>
</dbReference>
<dbReference type="InterPro" id="IPR009080">
    <property type="entry name" value="tRNAsynth_Ia_anticodon-bd"/>
</dbReference>
<dbReference type="GO" id="GO:0032543">
    <property type="term" value="P:mitochondrial translation"/>
    <property type="evidence" value="ECO:0007669"/>
    <property type="project" value="TreeGrafter"/>
</dbReference>
<dbReference type="InterPro" id="IPR013155">
    <property type="entry name" value="M/V/L/I-tRNA-synth_anticd-bd"/>
</dbReference>
<keyword evidence="6 9" id="KW-0648">Protein biosynthesis</keyword>
<dbReference type="Gene3D" id="1.10.730.20">
    <property type="match status" value="1"/>
</dbReference>
<feature type="domain" description="Methionyl/Valyl/Leucyl/Isoleucyl-tRNA synthetase anticodon-binding" evidence="11">
    <location>
        <begin position="755"/>
        <end position="910"/>
    </location>
</feature>
<dbReference type="NCBIfam" id="TIGR00392">
    <property type="entry name" value="ileS"/>
    <property type="match status" value="1"/>
</dbReference>
<dbReference type="GO" id="GO:0005524">
    <property type="term" value="F:ATP binding"/>
    <property type="evidence" value="ECO:0007669"/>
    <property type="project" value="UniProtKB-KW"/>
</dbReference>
<keyword evidence="13" id="KW-1185">Reference proteome</keyword>
<dbReference type="InterPro" id="IPR050081">
    <property type="entry name" value="Ile-tRNA_ligase"/>
</dbReference>
<dbReference type="AlphaFoldDB" id="A0AAF0DQB6"/>
<evidence type="ECO:0000259" key="10">
    <source>
        <dbReference type="Pfam" id="PF00133"/>
    </source>
</evidence>
<keyword evidence="4 9" id="KW-0547">Nucleotide-binding</keyword>
<reference evidence="12" key="1">
    <citation type="submission" date="2023-03" db="EMBL/GenBank/DDBJ databases">
        <title>Mating type loci evolution in Malassezia.</title>
        <authorList>
            <person name="Coelho M.A."/>
        </authorList>
    </citation>
    <scope>NUCLEOTIDE SEQUENCE</scope>
    <source>
        <strain evidence="12">CBS 14135</strain>
    </source>
</reference>
<comment type="similarity">
    <text evidence="1 9">Belongs to the class-I aminoacyl-tRNA synthetase family.</text>
</comment>
<dbReference type="GO" id="GO:0000049">
    <property type="term" value="F:tRNA binding"/>
    <property type="evidence" value="ECO:0007669"/>
    <property type="project" value="InterPro"/>
</dbReference>
<keyword evidence="5 9" id="KW-0067">ATP-binding</keyword>
<dbReference type="Pfam" id="PF08264">
    <property type="entry name" value="Anticodon_1"/>
    <property type="match status" value="1"/>
</dbReference>
<dbReference type="InterPro" id="IPR014729">
    <property type="entry name" value="Rossmann-like_a/b/a_fold"/>
</dbReference>
<organism evidence="12 13">
    <name type="scientific">Malassezia brasiliensis</name>
    <dbReference type="NCBI Taxonomy" id="1821822"/>
    <lineage>
        <taxon>Eukaryota</taxon>
        <taxon>Fungi</taxon>
        <taxon>Dikarya</taxon>
        <taxon>Basidiomycota</taxon>
        <taxon>Ustilaginomycotina</taxon>
        <taxon>Malasseziomycetes</taxon>
        <taxon>Malasseziales</taxon>
        <taxon>Malasseziaceae</taxon>
        <taxon>Malassezia</taxon>
    </lineage>
</organism>